<dbReference type="EMBL" id="OC000814">
    <property type="protein sequence ID" value="CAD7258400.1"/>
    <property type="molecule type" value="Genomic_DNA"/>
</dbReference>
<feature type="signal peptide" evidence="1">
    <location>
        <begin position="1"/>
        <end position="30"/>
    </location>
</feature>
<dbReference type="AlphaFoldDB" id="A0A7R9AQH4"/>
<organism evidence="2">
    <name type="scientific">Timema shepardi</name>
    <name type="common">Walking stick</name>
    <dbReference type="NCBI Taxonomy" id="629360"/>
    <lineage>
        <taxon>Eukaryota</taxon>
        <taxon>Metazoa</taxon>
        <taxon>Ecdysozoa</taxon>
        <taxon>Arthropoda</taxon>
        <taxon>Hexapoda</taxon>
        <taxon>Insecta</taxon>
        <taxon>Pterygota</taxon>
        <taxon>Neoptera</taxon>
        <taxon>Polyneoptera</taxon>
        <taxon>Phasmatodea</taxon>
        <taxon>Timematodea</taxon>
        <taxon>Timematoidea</taxon>
        <taxon>Timematidae</taxon>
        <taxon>Timema</taxon>
    </lineage>
</organism>
<protein>
    <submittedName>
        <fullName evidence="2">Uncharacterized protein</fullName>
    </submittedName>
</protein>
<accession>A0A7R9AQH4</accession>
<keyword evidence="1" id="KW-0732">Signal</keyword>
<gene>
    <name evidence="2" type="ORF">TSIB3V08_LOCUS2637</name>
</gene>
<name>A0A7R9AQH4_TIMSH</name>
<evidence type="ECO:0000313" key="2">
    <source>
        <dbReference type="EMBL" id="CAD7258400.1"/>
    </source>
</evidence>
<reference evidence="2" key="1">
    <citation type="submission" date="2020-11" db="EMBL/GenBank/DDBJ databases">
        <authorList>
            <person name="Tran Van P."/>
        </authorList>
    </citation>
    <scope>NUCLEOTIDE SEQUENCE</scope>
</reference>
<evidence type="ECO:0000256" key="1">
    <source>
        <dbReference type="SAM" id="SignalP"/>
    </source>
</evidence>
<sequence>MPRRCQRSWSTVCAPALLMAVLYLVVHTEARVDCRKFVFAPMCRGVAAKRAQPLGAHGPYFLDTGRRLSSLETVLGLYATSAPPEATEEQSRDFDPRGQEQAWNPLAEQVSLYADTLSKRRHLQSKHMTCIGGHAV</sequence>
<proteinExistence type="predicted"/>
<feature type="chain" id="PRO_5031393009" evidence="1">
    <location>
        <begin position="31"/>
        <end position="136"/>
    </location>
</feature>